<keyword evidence="2" id="KW-0472">Membrane</keyword>
<dbReference type="Proteomes" id="UP000676194">
    <property type="component" value="Chromosome"/>
</dbReference>
<feature type="transmembrane region" description="Helical" evidence="2">
    <location>
        <begin position="42"/>
        <end position="58"/>
    </location>
</feature>
<feature type="region of interest" description="Disordered" evidence="1">
    <location>
        <begin position="249"/>
        <end position="274"/>
    </location>
</feature>
<sequence length="291" mass="32830">MNLLLIAALIITSIAVLAYIGSMVLQSWLYSVPADKMPLRSFVTALLAGGFLTLWCWIDTKNPGRYDTLFSFSSYDTEDFDVVDAVKKVGEEEKTIRYTRRSVGTKMVYMNDQNQPFRKADAEGAIFALIVTEKDKPVRFITKLDKNGNFPPGEIQYREEGGKRYIDDTMIGRVNRPGTLKVIYVLLLNFGHFLIWTLSLWLVMNYALGHAISIACCLWLVITLLIMPVLFTKTRKQEKVITPQVSFPSVNDPNLSEPEPKDEEKKGTRQFQDSNGNGIAILWIGSAISNS</sequence>
<protein>
    <submittedName>
        <fullName evidence="3">Uncharacterized protein</fullName>
    </submittedName>
</protein>
<keyword evidence="2" id="KW-0812">Transmembrane</keyword>
<feature type="transmembrane region" description="Helical" evidence="2">
    <location>
        <begin position="210"/>
        <end position="231"/>
    </location>
</feature>
<feature type="compositionally biased region" description="Basic and acidic residues" evidence="1">
    <location>
        <begin position="258"/>
        <end position="267"/>
    </location>
</feature>
<feature type="transmembrane region" description="Helical" evidence="2">
    <location>
        <begin position="182"/>
        <end position="204"/>
    </location>
</feature>
<reference evidence="3" key="1">
    <citation type="submission" date="2021-05" db="EMBL/GenBank/DDBJ databases">
        <title>Complete genome sequence of the cellulolytic planctomycete Telmatocola sphagniphila SP2T and characterization of the first cellulase from planctomycetes.</title>
        <authorList>
            <person name="Rakitin A.L."/>
            <person name="Beletsky A.V."/>
            <person name="Naumoff D.G."/>
            <person name="Kulichevskaya I.S."/>
            <person name="Mardanov A.V."/>
            <person name="Ravin N.V."/>
            <person name="Dedysh S.N."/>
        </authorList>
    </citation>
    <scope>NUCLEOTIDE SEQUENCE</scope>
    <source>
        <strain evidence="3">SP2T</strain>
    </source>
</reference>
<gene>
    <name evidence="3" type="ORF">KIH39_01200</name>
</gene>
<keyword evidence="2" id="KW-1133">Transmembrane helix</keyword>
<accession>A0A8E6B639</accession>
<evidence type="ECO:0000313" key="3">
    <source>
        <dbReference type="EMBL" id="QVL32563.1"/>
    </source>
</evidence>
<keyword evidence="4" id="KW-1185">Reference proteome</keyword>
<dbReference type="RefSeq" id="WP_213497455.1">
    <property type="nucleotide sequence ID" value="NZ_CP074694.1"/>
</dbReference>
<evidence type="ECO:0000313" key="4">
    <source>
        <dbReference type="Proteomes" id="UP000676194"/>
    </source>
</evidence>
<organism evidence="3 4">
    <name type="scientific">Telmatocola sphagniphila</name>
    <dbReference type="NCBI Taxonomy" id="1123043"/>
    <lineage>
        <taxon>Bacteria</taxon>
        <taxon>Pseudomonadati</taxon>
        <taxon>Planctomycetota</taxon>
        <taxon>Planctomycetia</taxon>
        <taxon>Gemmatales</taxon>
        <taxon>Gemmataceae</taxon>
    </lineage>
</organism>
<name>A0A8E6B639_9BACT</name>
<evidence type="ECO:0000256" key="1">
    <source>
        <dbReference type="SAM" id="MobiDB-lite"/>
    </source>
</evidence>
<dbReference type="AlphaFoldDB" id="A0A8E6B639"/>
<evidence type="ECO:0000256" key="2">
    <source>
        <dbReference type="SAM" id="Phobius"/>
    </source>
</evidence>
<dbReference type="EMBL" id="CP074694">
    <property type="protein sequence ID" value="QVL32563.1"/>
    <property type="molecule type" value="Genomic_DNA"/>
</dbReference>
<proteinExistence type="predicted"/>
<dbReference type="KEGG" id="tsph:KIH39_01200"/>